<proteinExistence type="predicted"/>
<evidence type="ECO:0000313" key="2">
    <source>
        <dbReference type="EMBL" id="EAR16995.1"/>
    </source>
</evidence>
<dbReference type="OrthoDB" id="1427074at2"/>
<dbReference type="InterPro" id="IPR026265">
    <property type="entry name" value="LptC"/>
</dbReference>
<dbReference type="KEGG" id="rbi:RB2501_08835"/>
<dbReference type="Pfam" id="PF06835">
    <property type="entry name" value="LptC"/>
    <property type="match status" value="1"/>
</dbReference>
<dbReference type="InterPro" id="IPR010664">
    <property type="entry name" value="LipoPS_assembly_LptC-rel"/>
</dbReference>
<dbReference type="eggNOG" id="COG1452">
    <property type="taxonomic scope" value="Bacteria"/>
</dbReference>
<reference evidence="2 3" key="1">
    <citation type="journal article" date="2009" name="J. Bacteriol.">
        <title>Complete genome sequence of Robiginitalea biformata HTCC2501.</title>
        <authorList>
            <person name="Oh H.M."/>
            <person name="Giovannoni S.J."/>
            <person name="Lee K."/>
            <person name="Ferriera S."/>
            <person name="Johnson J."/>
            <person name="Cho J.C."/>
        </authorList>
    </citation>
    <scope>NUCLEOTIDE SEQUENCE [LARGE SCALE GENOMIC DNA]</scope>
    <source>
        <strain evidence="3">ATCC BAA-864 / HTCC2501 / KCTC 12146</strain>
    </source>
</reference>
<dbReference type="PROSITE" id="PS51257">
    <property type="entry name" value="PROKAR_LIPOPROTEIN"/>
    <property type="match status" value="1"/>
</dbReference>
<evidence type="ECO:0008006" key="4">
    <source>
        <dbReference type="Google" id="ProtNLM"/>
    </source>
</evidence>
<dbReference type="AlphaFoldDB" id="A4CJ87"/>
<dbReference type="Gene3D" id="2.60.450.10">
    <property type="entry name" value="Lipopolysaccharide (LPS) transport protein A like domain"/>
    <property type="match status" value="1"/>
</dbReference>
<dbReference type="GO" id="GO:0015221">
    <property type="term" value="F:lipopolysaccharide transmembrane transporter activity"/>
    <property type="evidence" value="ECO:0007669"/>
    <property type="project" value="InterPro"/>
</dbReference>
<name>A4CJ87_ROBBH</name>
<dbReference type="EMBL" id="CP001712">
    <property type="protein sequence ID" value="EAR16995.1"/>
    <property type="molecule type" value="Genomic_DNA"/>
</dbReference>
<keyword evidence="1" id="KW-0472">Membrane</keyword>
<feature type="transmembrane region" description="Helical" evidence="1">
    <location>
        <begin position="6"/>
        <end position="24"/>
    </location>
</feature>
<dbReference type="RefSeq" id="WP_015753751.1">
    <property type="nucleotide sequence ID" value="NC_013222.1"/>
</dbReference>
<keyword evidence="1" id="KW-1133">Transmembrane helix</keyword>
<keyword evidence="1" id="KW-0812">Transmembrane</keyword>
<dbReference type="GO" id="GO:0005886">
    <property type="term" value="C:plasma membrane"/>
    <property type="evidence" value="ECO:0007669"/>
    <property type="project" value="InterPro"/>
</dbReference>
<dbReference type="STRING" id="313596.RB2501_08835"/>
<gene>
    <name evidence="2" type="ordered locus">RB2501_08835</name>
</gene>
<accession>A4CJ87</accession>
<sequence length="202" mass="23025">MKPNISGLMYIAMAFAVAMFVMACEDRYKRVGDEAAEPVYPQGVSHDFSLTYTEAPEGMSNQDTSATRVIAVLRSPLSEDFTNLQFQYRTFPEGLRVEHYDEQGRLSTIEADYAIIYAQTNVFDLQGHVVMETHDGKRLEADQLFWDRNNDWIFTEGRFTLTNPEEGTLLNGTGMDFNRDFSYFNAHQTGGQMEVPEEEDPS</sequence>
<evidence type="ECO:0000313" key="3">
    <source>
        <dbReference type="Proteomes" id="UP000009049"/>
    </source>
</evidence>
<dbReference type="NCBIfam" id="TIGR04409">
    <property type="entry name" value="LptC_YrbK"/>
    <property type="match status" value="1"/>
</dbReference>
<protein>
    <recommendedName>
        <fullName evidence="4">LPS export ABC transporter periplasmic protein LptC</fullName>
    </recommendedName>
</protein>
<keyword evidence="3" id="KW-1185">Reference proteome</keyword>
<evidence type="ECO:0000256" key="1">
    <source>
        <dbReference type="SAM" id="Phobius"/>
    </source>
</evidence>
<dbReference type="Proteomes" id="UP000009049">
    <property type="component" value="Chromosome"/>
</dbReference>
<organism evidence="2 3">
    <name type="scientific">Robiginitalea biformata (strain ATCC BAA-864 / DSM 15991 / KCTC 12146 / HTCC2501)</name>
    <dbReference type="NCBI Taxonomy" id="313596"/>
    <lineage>
        <taxon>Bacteria</taxon>
        <taxon>Pseudomonadati</taxon>
        <taxon>Bacteroidota</taxon>
        <taxon>Flavobacteriia</taxon>
        <taxon>Flavobacteriales</taxon>
        <taxon>Flavobacteriaceae</taxon>
        <taxon>Robiginitalea</taxon>
    </lineage>
</organism>
<dbReference type="HOGENOM" id="CLU_098275_2_0_10"/>